<dbReference type="PANTHER" id="PTHR39490:SF8">
    <property type="entry name" value="ZINC FINGER FYVE DOMAIN-CONTAINING PROTEIN 21"/>
    <property type="match status" value="1"/>
</dbReference>
<dbReference type="InterPro" id="IPR017455">
    <property type="entry name" value="Znf_FYVE-rel"/>
</dbReference>
<sequence>MSRDAAQPSAAPAAALDDACCFDCGAACAHDRWLCATHNVSLCISCAGVHRALGAGISFVRSERLDGCETASDNAAFAAYLEAHGVPRRDWLAAGRVSRYYTPAADLWRRRSDATARLRAVEPPDPELVKRYEAAKAPPIWTPDKDAPACQLCRRKFTTYYRRHHCRACGRCVCCDCSPKVCWQTTSRRCKRCVPPPARSIPGLGLT</sequence>
<dbReference type="PROSITE" id="PS50178">
    <property type="entry name" value="ZF_FYVE"/>
    <property type="match status" value="1"/>
</dbReference>
<evidence type="ECO:0000259" key="6">
    <source>
        <dbReference type="PROSITE" id="PS50178"/>
    </source>
</evidence>
<dbReference type="SMART" id="SM00064">
    <property type="entry name" value="FYVE"/>
    <property type="match status" value="1"/>
</dbReference>
<keyword evidence="3" id="KW-0862">Zinc</keyword>
<evidence type="ECO:0000259" key="5">
    <source>
        <dbReference type="PROSITE" id="PS50115"/>
    </source>
</evidence>
<evidence type="ECO:0008006" key="9">
    <source>
        <dbReference type="Google" id="ProtNLM"/>
    </source>
</evidence>
<name>A0A8J2SL29_9STRA</name>
<evidence type="ECO:0000256" key="2">
    <source>
        <dbReference type="ARBA" id="ARBA00022771"/>
    </source>
</evidence>
<dbReference type="InterPro" id="IPR052113">
    <property type="entry name" value="FYVE-type_Zinc_Finger"/>
</dbReference>
<keyword evidence="8" id="KW-1185">Reference proteome</keyword>
<dbReference type="InterPro" id="IPR037278">
    <property type="entry name" value="ARFGAP/RecO"/>
</dbReference>
<dbReference type="Proteomes" id="UP000789595">
    <property type="component" value="Unassembled WGS sequence"/>
</dbReference>
<dbReference type="InterPro" id="IPR000306">
    <property type="entry name" value="Znf_FYVE"/>
</dbReference>
<evidence type="ECO:0000256" key="3">
    <source>
        <dbReference type="ARBA" id="ARBA00022833"/>
    </source>
</evidence>
<dbReference type="GO" id="GO:0008270">
    <property type="term" value="F:zinc ion binding"/>
    <property type="evidence" value="ECO:0007669"/>
    <property type="project" value="UniProtKB-KW"/>
</dbReference>
<dbReference type="Gene3D" id="3.30.40.10">
    <property type="entry name" value="Zinc/RING finger domain, C3HC4 (zinc finger)"/>
    <property type="match status" value="1"/>
</dbReference>
<dbReference type="EMBL" id="CAKKNE010000004">
    <property type="protein sequence ID" value="CAH0374393.1"/>
    <property type="molecule type" value="Genomic_DNA"/>
</dbReference>
<dbReference type="Pfam" id="PF01412">
    <property type="entry name" value="ArfGap"/>
    <property type="match status" value="1"/>
</dbReference>
<dbReference type="InterPro" id="IPR013083">
    <property type="entry name" value="Znf_RING/FYVE/PHD"/>
</dbReference>
<reference evidence="7" key="1">
    <citation type="submission" date="2021-11" db="EMBL/GenBank/DDBJ databases">
        <authorList>
            <consortium name="Genoscope - CEA"/>
            <person name="William W."/>
        </authorList>
    </citation>
    <scope>NUCLEOTIDE SEQUENCE</scope>
</reference>
<dbReference type="AlphaFoldDB" id="A0A8J2SL29"/>
<evidence type="ECO:0000256" key="1">
    <source>
        <dbReference type="ARBA" id="ARBA00022723"/>
    </source>
</evidence>
<dbReference type="SUPFAM" id="SSF57903">
    <property type="entry name" value="FYVE/PHD zinc finger"/>
    <property type="match status" value="1"/>
</dbReference>
<dbReference type="InterPro" id="IPR038508">
    <property type="entry name" value="ArfGAP_dom_sf"/>
</dbReference>
<dbReference type="InterPro" id="IPR001164">
    <property type="entry name" value="ArfGAP_dom"/>
</dbReference>
<feature type="domain" description="Arf-GAP" evidence="5">
    <location>
        <begin position="1"/>
        <end position="66"/>
    </location>
</feature>
<keyword evidence="2 4" id="KW-0863">Zinc-finger</keyword>
<comment type="caution">
    <text evidence="7">The sequence shown here is derived from an EMBL/GenBank/DDBJ whole genome shotgun (WGS) entry which is preliminary data.</text>
</comment>
<evidence type="ECO:0000313" key="7">
    <source>
        <dbReference type="EMBL" id="CAH0374393.1"/>
    </source>
</evidence>
<proteinExistence type="predicted"/>
<dbReference type="Gene3D" id="1.10.220.150">
    <property type="entry name" value="Arf GTPase activating protein"/>
    <property type="match status" value="1"/>
</dbReference>
<accession>A0A8J2SL29</accession>
<dbReference type="GO" id="GO:0005096">
    <property type="term" value="F:GTPase activator activity"/>
    <property type="evidence" value="ECO:0007669"/>
    <property type="project" value="InterPro"/>
</dbReference>
<dbReference type="Pfam" id="PF01363">
    <property type="entry name" value="FYVE"/>
    <property type="match status" value="1"/>
</dbReference>
<protein>
    <recommendedName>
        <fullName evidence="9">FYVE-type domain-containing protein</fullName>
    </recommendedName>
</protein>
<dbReference type="SMART" id="SM00105">
    <property type="entry name" value="ArfGap"/>
    <property type="match status" value="1"/>
</dbReference>
<organism evidence="7 8">
    <name type="scientific">Pelagomonas calceolata</name>
    <dbReference type="NCBI Taxonomy" id="35677"/>
    <lineage>
        <taxon>Eukaryota</taxon>
        <taxon>Sar</taxon>
        <taxon>Stramenopiles</taxon>
        <taxon>Ochrophyta</taxon>
        <taxon>Pelagophyceae</taxon>
        <taxon>Pelagomonadales</taxon>
        <taxon>Pelagomonadaceae</taxon>
        <taxon>Pelagomonas</taxon>
    </lineage>
</organism>
<dbReference type="InterPro" id="IPR011011">
    <property type="entry name" value="Znf_FYVE_PHD"/>
</dbReference>
<gene>
    <name evidence="7" type="ORF">PECAL_4P16720</name>
</gene>
<evidence type="ECO:0000313" key="8">
    <source>
        <dbReference type="Proteomes" id="UP000789595"/>
    </source>
</evidence>
<evidence type="ECO:0000256" key="4">
    <source>
        <dbReference type="PROSITE-ProRule" id="PRU00288"/>
    </source>
</evidence>
<dbReference type="OrthoDB" id="983479at2759"/>
<dbReference type="SUPFAM" id="SSF57863">
    <property type="entry name" value="ArfGap/RecO-like zinc finger"/>
    <property type="match status" value="1"/>
</dbReference>
<dbReference type="PANTHER" id="PTHR39490">
    <property type="entry name" value="ARRESTIN DOMAIN-CONTAINING PROTEIN D"/>
    <property type="match status" value="1"/>
</dbReference>
<keyword evidence="1" id="KW-0479">Metal-binding</keyword>
<feature type="domain" description="FYVE-type" evidence="6">
    <location>
        <begin position="144"/>
        <end position="193"/>
    </location>
</feature>
<dbReference type="PROSITE" id="PS50115">
    <property type="entry name" value="ARFGAP"/>
    <property type="match status" value="1"/>
</dbReference>